<evidence type="ECO:0000256" key="9">
    <source>
        <dbReference type="ARBA" id="ARBA00022776"/>
    </source>
</evidence>
<dbReference type="InterPro" id="IPR036277">
    <property type="entry name" value="SMC_hinge_sf"/>
</dbReference>
<evidence type="ECO:0000256" key="1">
    <source>
        <dbReference type="ARBA" id="ARBA00004123"/>
    </source>
</evidence>
<evidence type="ECO:0000256" key="4">
    <source>
        <dbReference type="ARBA" id="ARBA00017530"/>
    </source>
</evidence>
<evidence type="ECO:0000313" key="18">
    <source>
        <dbReference type="Ensembl" id="ENSOKIP00005091918.1"/>
    </source>
</evidence>
<dbReference type="InterPro" id="IPR010935">
    <property type="entry name" value="SMC_hinge"/>
</dbReference>
<evidence type="ECO:0000256" key="12">
    <source>
        <dbReference type="ARBA" id="ARBA00023204"/>
    </source>
</evidence>
<feature type="domain" description="SMC hinge" evidence="17">
    <location>
        <begin position="513"/>
        <end position="629"/>
    </location>
</feature>
<name>A0A8C7JWQ3_ONCKI</name>
<proteinExistence type="inferred from homology"/>
<sequence length="1157" mass="134534">MGYLKLIEIENFKSYKGRQIIGPFHKFTAIIGPNGSGKSNLMDAISFVLAEKTSNLRVKTLKDLIHGAPVGKPAANRAFVSMVYHEDSGEERTFTRIIIGSSSEYRINSKVVNLAEYSEELEKLGILIKARNFLVFQGAVESIAMKNPKERTALFEEISRSGELAQEYDRRKKEMVKAEEDTQFNYHRKKNIAAERKEAKQEKEEAERYQRLKDEVVKAHVQMQLFKLYHNDAEIEKLNRELSQHNKGIDKDRKKMDHVEEELKEKKKELGRMMRDQQTVEKEIKEKDAELNQKRPQYIKAKENTSHKIKKLEAAKKSLQNAQKLYKKRKGDMDELEKEQGAVEMARQEFDDRMEEEAQSQGQDLTLEENQVKVYHRLKEEASKRAATLAQELEKFNRDQKADQDRLDLEERKKVETEAKIKQKIREIEENQKRIEKLEDYITTSKQSLDEQNRMEEELTEQVEGAKNRIDEINLELNQVMEQLGDARIDRQENSRQARKAEIMDSIKRLYPGSVYGRLIDLCQPTQKKFQIAVTKVLGKNMDAIIVDSEKTGRDCIQYIKEQRGEPETFLPLDYLEVKPTDEKLRELRGAKLVIDVIRYEPPHIKKALQYACGNALVCENVEDARRIAFGGPYRHKTVALDGTLFQKSGVISGGASDLKAKARRWDEKAVDKLKDKKEKLTEELKEQMKAKRKEAELRQVQSQAHGLQMRLKYSQSDLEQTKTRHLSLNMQEKSKLESELANFCPRINDIKRIIQSREKEVNDLRDRMNVVEDEVFIEFCKEIGVRNIREFEEEKVKRQNEIAKKRLEFETQKTRLGIQLDYEKNQLKEDQEKVMMWEQTVKKDEAEIERLKKEEHRHMKTIDETMAQLQDLKNQHLTKKSEVNDKNHQMEEIRKKLGGANKELTQLQKEVTAIETKLEQKRSDRHNLLQACKMQDIRLPLCSGTMDDIGQGEGSSQQEESSSSQRTSSTVLAKEALIEIDYSNLSEDLKDALAEDEIKAEMHTLQQRLNEQQSILQRISAPNMKAMEKLESVRDKFQETSDEFEAARKRAKKAKQAFEQIKKERFDRFNACFEAVSTNIDEIYKALSRNSSAQVANYIKDQSVNTQAIVISLKEEFYTKADSLIGVYPEQGDCVISKVLTFDLSVYHEANPNPNE</sequence>
<reference evidence="18" key="1">
    <citation type="submission" date="2025-08" db="UniProtKB">
        <authorList>
            <consortium name="Ensembl"/>
        </authorList>
    </citation>
    <scope>IDENTIFICATION</scope>
</reference>
<dbReference type="AlphaFoldDB" id="A0A8C7JWQ3"/>
<evidence type="ECO:0000256" key="6">
    <source>
        <dbReference type="ARBA" id="ARBA00022618"/>
    </source>
</evidence>
<keyword evidence="19" id="KW-1185">Reference proteome</keyword>
<dbReference type="GeneTree" id="ENSGT00940000155614"/>
<keyword evidence="9" id="KW-0498">Mitosis</keyword>
<organism evidence="18 19">
    <name type="scientific">Oncorhynchus kisutch</name>
    <name type="common">Coho salmon</name>
    <name type="synonym">Salmo kisutch</name>
    <dbReference type="NCBI Taxonomy" id="8019"/>
    <lineage>
        <taxon>Eukaryota</taxon>
        <taxon>Metazoa</taxon>
        <taxon>Chordata</taxon>
        <taxon>Craniata</taxon>
        <taxon>Vertebrata</taxon>
        <taxon>Euteleostomi</taxon>
        <taxon>Actinopterygii</taxon>
        <taxon>Neopterygii</taxon>
        <taxon>Teleostei</taxon>
        <taxon>Protacanthopterygii</taxon>
        <taxon>Salmoniformes</taxon>
        <taxon>Salmonidae</taxon>
        <taxon>Salmoninae</taxon>
        <taxon>Oncorhynchus</taxon>
    </lineage>
</organism>
<protein>
    <recommendedName>
        <fullName evidence="4">Structural maintenance of chromosomes protein 1A</fullName>
    </recommendedName>
</protein>
<dbReference type="Gene3D" id="3.40.50.300">
    <property type="entry name" value="P-loop containing nucleotide triphosphate hydrolases"/>
    <property type="match status" value="2"/>
</dbReference>
<evidence type="ECO:0000256" key="11">
    <source>
        <dbReference type="ARBA" id="ARBA00023054"/>
    </source>
</evidence>
<dbReference type="SMART" id="SM00968">
    <property type="entry name" value="SMC_hinge"/>
    <property type="match status" value="1"/>
</dbReference>
<keyword evidence="10" id="KW-0067">ATP-binding</keyword>
<dbReference type="Ensembl" id="ENSOKIT00005098202.1">
    <property type="protein sequence ID" value="ENSOKIP00005091918.1"/>
    <property type="gene ID" value="ENSOKIG00005039978.1"/>
</dbReference>
<feature type="compositionally biased region" description="Basic and acidic residues" evidence="16">
    <location>
        <begin position="269"/>
        <end position="293"/>
    </location>
</feature>
<keyword evidence="12" id="KW-0234">DNA repair</keyword>
<dbReference type="GO" id="GO:0003677">
    <property type="term" value="F:DNA binding"/>
    <property type="evidence" value="ECO:0007669"/>
    <property type="project" value="TreeGrafter"/>
</dbReference>
<feature type="compositionally biased region" description="Low complexity" evidence="16">
    <location>
        <begin position="955"/>
        <end position="966"/>
    </location>
</feature>
<evidence type="ECO:0000256" key="3">
    <source>
        <dbReference type="ARBA" id="ARBA00005597"/>
    </source>
</evidence>
<gene>
    <name evidence="18" type="primary">SMC1A</name>
</gene>
<evidence type="ECO:0000256" key="7">
    <source>
        <dbReference type="ARBA" id="ARBA00022741"/>
    </source>
</evidence>
<feature type="coiled-coil region" evidence="15">
    <location>
        <begin position="748"/>
        <end position="925"/>
    </location>
</feature>
<dbReference type="FunFam" id="3.40.50.300:FF:000564">
    <property type="entry name" value="Structural maintenance of chromosomes 1A"/>
    <property type="match status" value="1"/>
</dbReference>
<evidence type="ECO:0000313" key="19">
    <source>
        <dbReference type="Proteomes" id="UP000694557"/>
    </source>
</evidence>
<dbReference type="Proteomes" id="UP000694557">
    <property type="component" value="Unassembled WGS sequence"/>
</dbReference>
<dbReference type="GO" id="GO:0007062">
    <property type="term" value="P:sister chromatid cohesion"/>
    <property type="evidence" value="ECO:0007669"/>
    <property type="project" value="InterPro"/>
</dbReference>
<dbReference type="Pfam" id="PF02463">
    <property type="entry name" value="SMC_N"/>
    <property type="match status" value="1"/>
</dbReference>
<dbReference type="SUPFAM" id="SSF52540">
    <property type="entry name" value="P-loop containing nucleoside triphosphate hydrolases"/>
    <property type="match status" value="2"/>
</dbReference>
<dbReference type="InterPro" id="IPR027417">
    <property type="entry name" value="P-loop_NTPase"/>
</dbReference>
<evidence type="ECO:0000256" key="10">
    <source>
        <dbReference type="ARBA" id="ARBA00022840"/>
    </source>
</evidence>
<reference evidence="18" key="2">
    <citation type="submission" date="2025-09" db="UniProtKB">
        <authorList>
            <consortium name="Ensembl"/>
        </authorList>
    </citation>
    <scope>IDENTIFICATION</scope>
</reference>
<evidence type="ECO:0000256" key="15">
    <source>
        <dbReference type="SAM" id="Coils"/>
    </source>
</evidence>
<dbReference type="PIRSF" id="PIRSF005719">
    <property type="entry name" value="SMC"/>
    <property type="match status" value="1"/>
</dbReference>
<evidence type="ECO:0000256" key="16">
    <source>
        <dbReference type="SAM" id="MobiDB-lite"/>
    </source>
</evidence>
<evidence type="ECO:0000256" key="8">
    <source>
        <dbReference type="ARBA" id="ARBA00022763"/>
    </source>
</evidence>
<dbReference type="FunFam" id="3.30.70.1620:FF:000001">
    <property type="entry name" value="Structural maintenance of chromosomes 1B"/>
    <property type="match status" value="1"/>
</dbReference>
<dbReference type="GO" id="GO:0006281">
    <property type="term" value="P:DNA repair"/>
    <property type="evidence" value="ECO:0007669"/>
    <property type="project" value="UniProtKB-KW"/>
</dbReference>
<dbReference type="Gene3D" id="3.30.70.1620">
    <property type="match status" value="1"/>
</dbReference>
<dbReference type="GO" id="GO:0005634">
    <property type="term" value="C:nucleus"/>
    <property type="evidence" value="ECO:0007669"/>
    <property type="project" value="UniProtKB-SubCell"/>
</dbReference>
<comment type="similarity">
    <text evidence="3">Belongs to the SMC family. SMC1 subfamily.</text>
</comment>
<dbReference type="GO" id="GO:0005524">
    <property type="term" value="F:ATP binding"/>
    <property type="evidence" value="ECO:0007669"/>
    <property type="project" value="UniProtKB-KW"/>
</dbReference>
<feature type="coiled-coil region" evidence="15">
    <location>
        <begin position="664"/>
        <end position="711"/>
    </location>
</feature>
<dbReference type="InterPro" id="IPR003395">
    <property type="entry name" value="RecF/RecN/SMC_N"/>
</dbReference>
<keyword evidence="5" id="KW-0158">Chromosome</keyword>
<dbReference type="GO" id="GO:0051301">
    <property type="term" value="P:cell division"/>
    <property type="evidence" value="ECO:0007669"/>
    <property type="project" value="UniProtKB-KW"/>
</dbReference>
<comment type="subcellular location">
    <subcellularLocation>
        <location evidence="2">Chromosome</location>
    </subcellularLocation>
    <subcellularLocation>
        <location evidence="1">Nucleus</location>
    </subcellularLocation>
</comment>
<keyword evidence="7" id="KW-0547">Nucleotide-binding</keyword>
<dbReference type="Gene3D" id="1.20.1060.20">
    <property type="match status" value="1"/>
</dbReference>
<dbReference type="SUPFAM" id="SSF75553">
    <property type="entry name" value="Smc hinge domain"/>
    <property type="match status" value="1"/>
</dbReference>
<dbReference type="GO" id="GO:0016887">
    <property type="term" value="F:ATP hydrolysis activity"/>
    <property type="evidence" value="ECO:0007669"/>
    <property type="project" value="InterPro"/>
</dbReference>
<feature type="coiled-coil region" evidence="15">
    <location>
        <begin position="996"/>
        <end position="1065"/>
    </location>
</feature>
<dbReference type="InterPro" id="IPR028468">
    <property type="entry name" value="Smc1_ABC"/>
</dbReference>
<keyword evidence="8" id="KW-0227">DNA damage</keyword>
<evidence type="ECO:0000256" key="14">
    <source>
        <dbReference type="ARBA" id="ARBA00023306"/>
    </source>
</evidence>
<dbReference type="FunFam" id="1.20.1060.20:FF:000001">
    <property type="entry name" value="Structural maintenance of chromosomes 1A"/>
    <property type="match status" value="1"/>
</dbReference>
<evidence type="ECO:0000256" key="5">
    <source>
        <dbReference type="ARBA" id="ARBA00022454"/>
    </source>
</evidence>
<keyword evidence="13" id="KW-0539">Nucleus</keyword>
<feature type="region of interest" description="Disordered" evidence="16">
    <location>
        <begin position="945"/>
        <end position="971"/>
    </location>
</feature>
<evidence type="ECO:0000256" key="13">
    <source>
        <dbReference type="ARBA" id="ARBA00023242"/>
    </source>
</evidence>
<dbReference type="CDD" id="cd03275">
    <property type="entry name" value="ABC_SMC1_euk"/>
    <property type="match status" value="1"/>
</dbReference>
<feature type="coiled-coil region" evidence="15">
    <location>
        <begin position="379"/>
        <end position="490"/>
    </location>
</feature>
<dbReference type="InterPro" id="IPR024704">
    <property type="entry name" value="SMC"/>
</dbReference>
<keyword evidence="14" id="KW-0131">Cell cycle</keyword>
<feature type="region of interest" description="Disordered" evidence="16">
    <location>
        <begin position="269"/>
        <end position="306"/>
    </location>
</feature>
<evidence type="ECO:0000256" key="2">
    <source>
        <dbReference type="ARBA" id="ARBA00004286"/>
    </source>
</evidence>
<accession>A0A8C7JWQ3</accession>
<dbReference type="PANTHER" id="PTHR18937">
    <property type="entry name" value="STRUCTURAL MAINTENANCE OF CHROMOSOMES SMC FAMILY MEMBER"/>
    <property type="match status" value="1"/>
</dbReference>
<dbReference type="GO" id="GO:0030893">
    <property type="term" value="C:meiotic cohesin complex"/>
    <property type="evidence" value="ECO:0007669"/>
    <property type="project" value="TreeGrafter"/>
</dbReference>
<dbReference type="PANTHER" id="PTHR18937:SF170">
    <property type="entry name" value="STRUCTURAL MAINTENANCE OF CHROMOSOMES PROTEIN 1A"/>
    <property type="match status" value="1"/>
</dbReference>
<keyword evidence="11 15" id="KW-0175">Coiled coil</keyword>
<evidence type="ECO:0000259" key="17">
    <source>
        <dbReference type="SMART" id="SM00968"/>
    </source>
</evidence>
<dbReference type="Pfam" id="PF06470">
    <property type="entry name" value="SMC_hinge"/>
    <property type="match status" value="1"/>
</dbReference>
<keyword evidence="6" id="KW-0132">Cell division</keyword>